<feature type="transmembrane region" description="Helical" evidence="1">
    <location>
        <begin position="33"/>
        <end position="53"/>
    </location>
</feature>
<keyword evidence="1" id="KW-1133">Transmembrane helix</keyword>
<dbReference type="KEGG" id="mya:MORIYA_3958"/>
<organism evidence="2 3">
    <name type="scientific">Moritella yayanosii</name>
    <dbReference type="NCBI Taxonomy" id="69539"/>
    <lineage>
        <taxon>Bacteria</taxon>
        <taxon>Pseudomonadati</taxon>
        <taxon>Pseudomonadota</taxon>
        <taxon>Gammaproteobacteria</taxon>
        <taxon>Alteromonadales</taxon>
        <taxon>Moritellaceae</taxon>
        <taxon>Moritella</taxon>
    </lineage>
</organism>
<proteinExistence type="predicted"/>
<dbReference type="AlphaFoldDB" id="A0A330LU60"/>
<keyword evidence="3" id="KW-1185">Reference proteome</keyword>
<evidence type="ECO:0000256" key="1">
    <source>
        <dbReference type="SAM" id="Phobius"/>
    </source>
</evidence>
<name>A0A330LU60_9GAMM</name>
<gene>
    <name evidence="2" type="ORF">MORIYA_3958</name>
</gene>
<evidence type="ECO:0000313" key="3">
    <source>
        <dbReference type="Proteomes" id="UP000250163"/>
    </source>
</evidence>
<keyword evidence="1" id="KW-0812">Transmembrane</keyword>
<protein>
    <submittedName>
        <fullName evidence="2">Uncharacterized protein</fullName>
    </submittedName>
</protein>
<dbReference type="EMBL" id="LS483250">
    <property type="protein sequence ID" value="SQD80410.1"/>
    <property type="molecule type" value="Genomic_DNA"/>
</dbReference>
<accession>A0A330LU60</accession>
<keyword evidence="1" id="KW-0472">Membrane</keyword>
<dbReference type="Proteomes" id="UP000250163">
    <property type="component" value="Chromosome MORIYA"/>
</dbReference>
<sequence length="71" mass="7848">MAIDIAEVCGNMTSEIITTLMEFYKTVNTSNEILGSIVIIAFIAFPFYIIYCLKNNHVAKTFTSMFGNNGG</sequence>
<reference evidence="3" key="1">
    <citation type="submission" date="2018-05" db="EMBL/GenBank/DDBJ databases">
        <authorList>
            <person name="Cea G.-C."/>
            <person name="William W."/>
        </authorList>
    </citation>
    <scope>NUCLEOTIDE SEQUENCE [LARGE SCALE GENOMIC DNA]</scope>
    <source>
        <strain evidence="3">DB21MT 5</strain>
    </source>
</reference>
<evidence type="ECO:0000313" key="2">
    <source>
        <dbReference type="EMBL" id="SQD80410.1"/>
    </source>
</evidence>